<dbReference type="PIRSF" id="PIRSF006276">
    <property type="entry name" value="UspA"/>
    <property type="match status" value="1"/>
</dbReference>
<dbReference type="InterPro" id="IPR006016">
    <property type="entry name" value="UspA"/>
</dbReference>
<dbReference type="PRINTS" id="PR01438">
    <property type="entry name" value="UNVRSLSTRESS"/>
</dbReference>
<dbReference type="EMBL" id="DXFH01000030">
    <property type="protein sequence ID" value="HIX36197.1"/>
    <property type="molecule type" value="Genomic_DNA"/>
</dbReference>
<evidence type="ECO:0000313" key="5">
    <source>
        <dbReference type="Proteomes" id="UP000824231"/>
    </source>
</evidence>
<organism evidence="4 5">
    <name type="scientific">Candidatus Limosilactobacillus merdigallinarum</name>
    <dbReference type="NCBI Taxonomy" id="2838652"/>
    <lineage>
        <taxon>Bacteria</taxon>
        <taxon>Bacillati</taxon>
        <taxon>Bacillota</taxon>
        <taxon>Bacilli</taxon>
        <taxon>Lactobacillales</taxon>
        <taxon>Lactobacillaceae</taxon>
        <taxon>Limosilactobacillus</taxon>
    </lineage>
</organism>
<dbReference type="Proteomes" id="UP000824231">
    <property type="component" value="Unassembled WGS sequence"/>
</dbReference>
<dbReference type="InterPro" id="IPR014729">
    <property type="entry name" value="Rossmann-like_a/b/a_fold"/>
</dbReference>
<feature type="domain" description="UspA" evidence="3">
    <location>
        <begin position="4"/>
        <end position="146"/>
    </location>
</feature>
<proteinExistence type="inferred from homology"/>
<reference evidence="4" key="2">
    <citation type="submission" date="2021-04" db="EMBL/GenBank/DDBJ databases">
        <authorList>
            <person name="Gilroy R."/>
        </authorList>
    </citation>
    <scope>NUCLEOTIDE SEQUENCE</scope>
    <source>
        <strain evidence="4">ChiSxjej3B15-572</strain>
    </source>
</reference>
<comment type="caution">
    <text evidence="4">The sequence shown here is derived from an EMBL/GenBank/DDBJ whole genome shotgun (WGS) entry which is preliminary data.</text>
</comment>
<comment type="similarity">
    <text evidence="1 2">Belongs to the universal stress protein A family.</text>
</comment>
<dbReference type="PANTHER" id="PTHR46268">
    <property type="entry name" value="STRESS RESPONSE PROTEIN NHAX"/>
    <property type="match status" value="1"/>
</dbReference>
<dbReference type="SUPFAM" id="SSF52402">
    <property type="entry name" value="Adenine nucleotide alpha hydrolases-like"/>
    <property type="match status" value="1"/>
</dbReference>
<evidence type="ECO:0000313" key="4">
    <source>
        <dbReference type="EMBL" id="HIX36197.1"/>
    </source>
</evidence>
<sequence>MSVYKNVLVGIDGSKQAQMAFDKAVSVCNQNQAQLYLLCVINGEHYPTAVGYGIVDKHMYDAAEAKMNKNLEELAKKAHEAGIENVHTEVVVGNAKVVLTEHYPKKHYIDLIVVGATGLNVIGRMIVGSTAAYVVRESPCDVMVVKTDQKNKEVHVDQVSYPDV</sequence>
<evidence type="ECO:0000259" key="3">
    <source>
        <dbReference type="Pfam" id="PF00582"/>
    </source>
</evidence>
<name>A0A9D1VIS6_9LACO</name>
<dbReference type="GO" id="GO:0005737">
    <property type="term" value="C:cytoplasm"/>
    <property type="evidence" value="ECO:0007669"/>
    <property type="project" value="UniProtKB-SubCell"/>
</dbReference>
<keyword evidence="2" id="KW-0963">Cytoplasm</keyword>
<comment type="subcellular location">
    <subcellularLocation>
        <location evidence="2">Cytoplasm</location>
    </subcellularLocation>
</comment>
<gene>
    <name evidence="4" type="ORF">H9856_07465</name>
</gene>
<dbReference type="InterPro" id="IPR006015">
    <property type="entry name" value="Universal_stress_UspA"/>
</dbReference>
<accession>A0A9D1VIS6</accession>
<dbReference type="AlphaFoldDB" id="A0A9D1VIS6"/>
<dbReference type="PANTHER" id="PTHR46268:SF6">
    <property type="entry name" value="UNIVERSAL STRESS PROTEIN UP12"/>
    <property type="match status" value="1"/>
</dbReference>
<dbReference type="Pfam" id="PF00582">
    <property type="entry name" value="Usp"/>
    <property type="match status" value="1"/>
</dbReference>
<reference evidence="4" key="1">
    <citation type="journal article" date="2021" name="PeerJ">
        <title>Extensive microbial diversity within the chicken gut microbiome revealed by metagenomics and culture.</title>
        <authorList>
            <person name="Gilroy R."/>
            <person name="Ravi A."/>
            <person name="Getino M."/>
            <person name="Pursley I."/>
            <person name="Horton D.L."/>
            <person name="Alikhan N.F."/>
            <person name="Baker D."/>
            <person name="Gharbi K."/>
            <person name="Hall N."/>
            <person name="Watson M."/>
            <person name="Adriaenssens E.M."/>
            <person name="Foster-Nyarko E."/>
            <person name="Jarju S."/>
            <person name="Secka A."/>
            <person name="Antonio M."/>
            <person name="Oren A."/>
            <person name="Chaudhuri R.R."/>
            <person name="La Ragione R."/>
            <person name="Hildebrand F."/>
            <person name="Pallen M.J."/>
        </authorList>
    </citation>
    <scope>NUCLEOTIDE SEQUENCE</scope>
    <source>
        <strain evidence="4">ChiSxjej3B15-572</strain>
    </source>
</reference>
<evidence type="ECO:0000256" key="2">
    <source>
        <dbReference type="PIRNR" id="PIRNR006276"/>
    </source>
</evidence>
<dbReference type="CDD" id="cd00293">
    <property type="entry name" value="USP-like"/>
    <property type="match status" value="1"/>
</dbReference>
<protein>
    <recommendedName>
        <fullName evidence="2">Universal stress protein</fullName>
    </recommendedName>
</protein>
<evidence type="ECO:0000256" key="1">
    <source>
        <dbReference type="ARBA" id="ARBA00008791"/>
    </source>
</evidence>
<dbReference type="Gene3D" id="3.40.50.620">
    <property type="entry name" value="HUPs"/>
    <property type="match status" value="1"/>
</dbReference>